<comment type="caution">
    <text evidence="9">The sequence shown here is derived from an EMBL/GenBank/DDBJ whole genome shotgun (WGS) entry which is preliminary data.</text>
</comment>
<keyword evidence="6" id="KW-0732">Signal</keyword>
<dbReference type="EMBL" id="MFKF01000002">
    <property type="protein sequence ID" value="OGG57274.1"/>
    <property type="molecule type" value="Genomic_DNA"/>
</dbReference>
<evidence type="ECO:0000313" key="10">
    <source>
        <dbReference type="Proteomes" id="UP000178606"/>
    </source>
</evidence>
<keyword evidence="3" id="KW-0378">Hydrolase</keyword>
<feature type="chain" id="PRO_5009523702" description="Peptidase M16" evidence="6">
    <location>
        <begin position="24"/>
        <end position="944"/>
    </location>
</feature>
<comment type="similarity">
    <text evidence="1">Belongs to the peptidase M16 family.</text>
</comment>
<dbReference type="InterPro" id="IPR007863">
    <property type="entry name" value="Peptidase_M16_C"/>
</dbReference>
<dbReference type="GO" id="GO:0006508">
    <property type="term" value="P:proteolysis"/>
    <property type="evidence" value="ECO:0007669"/>
    <property type="project" value="UniProtKB-KW"/>
</dbReference>
<evidence type="ECO:0000256" key="4">
    <source>
        <dbReference type="ARBA" id="ARBA00022833"/>
    </source>
</evidence>
<dbReference type="PANTHER" id="PTHR43690:SF34">
    <property type="entry name" value="ZINC PROTEASE PQQL-LIKE"/>
    <property type="match status" value="1"/>
</dbReference>
<accession>A0A1F6D754</accession>
<evidence type="ECO:0000256" key="1">
    <source>
        <dbReference type="ARBA" id="ARBA00007261"/>
    </source>
</evidence>
<keyword evidence="2" id="KW-0645">Protease</keyword>
<dbReference type="SUPFAM" id="SSF63411">
    <property type="entry name" value="LuxS/MPP-like metallohydrolase"/>
    <property type="match status" value="4"/>
</dbReference>
<dbReference type="Pfam" id="PF00675">
    <property type="entry name" value="Peptidase_M16"/>
    <property type="match status" value="1"/>
</dbReference>
<evidence type="ECO:0000256" key="6">
    <source>
        <dbReference type="SAM" id="SignalP"/>
    </source>
</evidence>
<protein>
    <recommendedName>
        <fullName evidence="11">Peptidase M16</fullName>
    </recommendedName>
</protein>
<proteinExistence type="inferred from homology"/>
<evidence type="ECO:0000256" key="2">
    <source>
        <dbReference type="ARBA" id="ARBA00022670"/>
    </source>
</evidence>
<dbReference type="Proteomes" id="UP000178606">
    <property type="component" value="Unassembled WGS sequence"/>
</dbReference>
<organism evidence="9 10">
    <name type="scientific">Handelsmanbacteria sp. (strain RIFCSPLOWO2_12_FULL_64_10)</name>
    <dbReference type="NCBI Taxonomy" id="1817868"/>
    <lineage>
        <taxon>Bacteria</taxon>
        <taxon>Candidatus Handelsmaniibacteriota</taxon>
    </lineage>
</organism>
<evidence type="ECO:0000313" key="9">
    <source>
        <dbReference type="EMBL" id="OGG57274.1"/>
    </source>
</evidence>
<dbReference type="GO" id="GO:0046872">
    <property type="term" value="F:metal ion binding"/>
    <property type="evidence" value="ECO:0007669"/>
    <property type="project" value="InterPro"/>
</dbReference>
<reference evidence="9 10" key="1">
    <citation type="journal article" date="2016" name="Nat. Commun.">
        <title>Thousands of microbial genomes shed light on interconnected biogeochemical processes in an aquifer system.</title>
        <authorList>
            <person name="Anantharaman K."/>
            <person name="Brown C.T."/>
            <person name="Hug L.A."/>
            <person name="Sharon I."/>
            <person name="Castelle C.J."/>
            <person name="Probst A.J."/>
            <person name="Thomas B.C."/>
            <person name="Singh A."/>
            <person name="Wilkins M.J."/>
            <person name="Karaoz U."/>
            <person name="Brodie E.L."/>
            <person name="Williams K.H."/>
            <person name="Hubbard S.S."/>
            <person name="Banfield J.F."/>
        </authorList>
    </citation>
    <scope>NUCLEOTIDE SEQUENCE [LARGE SCALE GENOMIC DNA]</scope>
    <source>
        <strain evidence="10">RIFCSPLOWO2_12_FULL_64_10</strain>
    </source>
</reference>
<dbReference type="InterPro" id="IPR011249">
    <property type="entry name" value="Metalloenz_LuxS/M16"/>
</dbReference>
<evidence type="ECO:0000259" key="8">
    <source>
        <dbReference type="Pfam" id="PF05193"/>
    </source>
</evidence>
<dbReference type="Pfam" id="PF05193">
    <property type="entry name" value="Peptidase_M16_C"/>
    <property type="match status" value="2"/>
</dbReference>
<name>A0A1F6D754_HANXR</name>
<dbReference type="InterPro" id="IPR011765">
    <property type="entry name" value="Pept_M16_N"/>
</dbReference>
<gene>
    <name evidence="9" type="ORF">A3F84_02120</name>
</gene>
<evidence type="ECO:0008006" key="11">
    <source>
        <dbReference type="Google" id="ProtNLM"/>
    </source>
</evidence>
<keyword evidence="5" id="KW-0482">Metalloprotease</keyword>
<keyword evidence="4" id="KW-0862">Zinc</keyword>
<dbReference type="InterPro" id="IPR050626">
    <property type="entry name" value="Peptidase_M16"/>
</dbReference>
<feature type="domain" description="Peptidase M16 C-terminal" evidence="8">
    <location>
        <begin position="214"/>
        <end position="392"/>
    </location>
</feature>
<evidence type="ECO:0000256" key="3">
    <source>
        <dbReference type="ARBA" id="ARBA00022801"/>
    </source>
</evidence>
<dbReference type="Gene3D" id="3.30.830.10">
    <property type="entry name" value="Metalloenzyme, LuxS/M16 peptidase-like"/>
    <property type="match status" value="4"/>
</dbReference>
<dbReference type="AlphaFoldDB" id="A0A1F6D754"/>
<feature type="domain" description="Peptidase M16 C-terminal" evidence="8">
    <location>
        <begin position="693"/>
        <end position="868"/>
    </location>
</feature>
<sequence length="944" mass="105061">MIARRIFLFLAVSMALVAGPAAGQTPGAPDLGQALPLDPHLTVGTLPSGVRYYIRANAKPEKRAELRLVVNAGSVLEDEDQRGLAHFAEHMAFNGTKNFKKQELVDYIERIGMRFGPDLNAYTSFDETVYMLQVPTDSASVVAKAFQILEDWAHGVTFEPEEVEKERGVVIEEWRLGRGAGARMLDKQLPILFKDSRYAQRLPIGEKRVLETCDAATLRRFYADWYRPDLMAVIAVGDFKVDEVEGLIKQHFASIPPAVSPKSRTVFPVPDHDSTFVSIATDREATNTGVSVYYKQPLRESRTVGDYRQDLVERLYNQMLNQRLYELTQRPDPPFIGASSGQGRFVRSKEVYVLSAGVKEGGIERGLEAILTEAERVDRHGFTQTELDRARQDVLRGFERAFAEREKTLSGRYASEYIRCFLVGESTPGIAYEYDLVKALLPGVGLAEVNRLAREWITDRNRVLLVNAPDKAGVNVPTEQALQAVFDRVKRLEVVAYADSVSDAPLVEKIPAPAALLEERADTALGARTWRLANGVRVILKPTDFKADEILFTAYSPGGSSLAPDRAYLSAAFAPRVANLGGLSRFSAIELQKKLAGKAVRVNPFIGSEQEGVSGSASPKDVETLFQLIYLTFTASRRDSSAFLAFTQNTKAALANRGASPVAAFQDTLGVTMAQHHPRALPLTSARIDEIRLDEAMAFYRDRFADASDFTFVFVGNFAPDSLRTLVQGYLGALPSLKRKETWRDTGIRPPRGVVERTVRKGIEPKSQTQLVFTGPFRFTPEERHALRSMADVLNIRLREQLREALGGTYGVSVNASPSRIPREEYSVGIGFGSAPDRVEELTKEVFAQIDTLKGMGPSEKDLAKVKETQVRTLETNLKQNGYWLSQIAFHDQNGEDLRHILSARTLTDRLSAEAVRDAARRYLDGKNYVRVTLYPEEKGEEKR</sequence>
<dbReference type="PANTHER" id="PTHR43690">
    <property type="entry name" value="NARDILYSIN"/>
    <property type="match status" value="1"/>
</dbReference>
<dbReference type="GO" id="GO:0008237">
    <property type="term" value="F:metallopeptidase activity"/>
    <property type="evidence" value="ECO:0007669"/>
    <property type="project" value="UniProtKB-KW"/>
</dbReference>
<feature type="domain" description="Peptidase M16 N-terminal" evidence="7">
    <location>
        <begin position="56"/>
        <end position="173"/>
    </location>
</feature>
<feature type="signal peptide" evidence="6">
    <location>
        <begin position="1"/>
        <end position="23"/>
    </location>
</feature>
<evidence type="ECO:0000259" key="7">
    <source>
        <dbReference type="Pfam" id="PF00675"/>
    </source>
</evidence>
<evidence type="ECO:0000256" key="5">
    <source>
        <dbReference type="ARBA" id="ARBA00023049"/>
    </source>
</evidence>